<dbReference type="AlphaFoldDB" id="A0A434A226"/>
<evidence type="ECO:0000256" key="1">
    <source>
        <dbReference type="ARBA" id="ARBA00022553"/>
    </source>
</evidence>
<evidence type="ECO:0000259" key="3">
    <source>
        <dbReference type="PROSITE" id="PS50110"/>
    </source>
</evidence>
<evidence type="ECO:0000256" key="2">
    <source>
        <dbReference type="PROSITE-ProRule" id="PRU00169"/>
    </source>
</evidence>
<dbReference type="Proteomes" id="UP000288102">
    <property type="component" value="Unassembled WGS sequence"/>
</dbReference>
<dbReference type="RefSeq" id="WP_127340277.1">
    <property type="nucleotide sequence ID" value="NZ_QWDM01000017.1"/>
</dbReference>
<evidence type="ECO:0000313" key="4">
    <source>
        <dbReference type="EMBL" id="RUT68402.1"/>
    </source>
</evidence>
<comment type="caution">
    <text evidence="4">The sequence shown here is derived from an EMBL/GenBank/DDBJ whole genome shotgun (WGS) entry which is preliminary data.</text>
</comment>
<evidence type="ECO:0000313" key="5">
    <source>
        <dbReference type="Proteomes" id="UP000288102"/>
    </source>
</evidence>
<dbReference type="PANTHER" id="PTHR44591">
    <property type="entry name" value="STRESS RESPONSE REGULATOR PROTEIN 1"/>
    <property type="match status" value="1"/>
</dbReference>
<name>A0A434A226_9FLAO</name>
<dbReference type="SUPFAM" id="SSF52172">
    <property type="entry name" value="CheY-like"/>
    <property type="match status" value="1"/>
</dbReference>
<gene>
    <name evidence="4" type="ORF">D0817_21035</name>
</gene>
<dbReference type="PROSITE" id="PS50110">
    <property type="entry name" value="RESPONSE_REGULATORY"/>
    <property type="match status" value="1"/>
</dbReference>
<protein>
    <submittedName>
        <fullName evidence="4">Response regulator</fullName>
    </submittedName>
</protein>
<dbReference type="InterPro" id="IPR011006">
    <property type="entry name" value="CheY-like_superfamily"/>
</dbReference>
<reference evidence="5" key="1">
    <citation type="journal article" date="2019" name="Syst. Appl. Microbiol.">
        <title>Flavobacterium circumlabens sp. nov. and Flavobacterium cupreum sp. nov., two psychrotrophic species isolated from Antarctic environmental samples.</title>
        <authorList>
            <person name="Kralova S."/>
            <person name="Busse H.-J."/>
            <person name="Svec P."/>
            <person name="Maslanova I."/>
            <person name="Stankova E."/>
            <person name="Bartak M."/>
            <person name="Sedlacek I."/>
        </authorList>
    </citation>
    <scope>NUCLEOTIDE SEQUENCE [LARGE SCALE GENOMIC DNA]</scope>
    <source>
        <strain evidence="5">CCM 8825</strain>
    </source>
</reference>
<proteinExistence type="predicted"/>
<dbReference type="Pfam" id="PF00072">
    <property type="entry name" value="Response_reg"/>
    <property type="match status" value="1"/>
</dbReference>
<organism evidence="4 5">
    <name type="scientific">Flavobacterium cupreum</name>
    <dbReference type="NCBI Taxonomy" id="2133766"/>
    <lineage>
        <taxon>Bacteria</taxon>
        <taxon>Pseudomonadati</taxon>
        <taxon>Bacteroidota</taxon>
        <taxon>Flavobacteriia</taxon>
        <taxon>Flavobacteriales</taxon>
        <taxon>Flavobacteriaceae</taxon>
        <taxon>Flavobacterium</taxon>
    </lineage>
</organism>
<keyword evidence="5" id="KW-1185">Reference proteome</keyword>
<dbReference type="Gene3D" id="3.40.50.2300">
    <property type="match status" value="1"/>
</dbReference>
<dbReference type="GO" id="GO:0000160">
    <property type="term" value="P:phosphorelay signal transduction system"/>
    <property type="evidence" value="ECO:0007669"/>
    <property type="project" value="InterPro"/>
</dbReference>
<accession>A0A434A226</accession>
<dbReference type="OrthoDB" id="673128at2"/>
<feature type="domain" description="Response regulatory" evidence="3">
    <location>
        <begin position="6"/>
        <end position="132"/>
    </location>
</feature>
<dbReference type="SMART" id="SM00448">
    <property type="entry name" value="REC"/>
    <property type="match status" value="1"/>
</dbReference>
<dbReference type="InterPro" id="IPR001789">
    <property type="entry name" value="Sig_transdc_resp-reg_receiver"/>
</dbReference>
<dbReference type="CDD" id="cd17546">
    <property type="entry name" value="REC_hyHK_CKI1_RcsC-like"/>
    <property type="match status" value="1"/>
</dbReference>
<feature type="modified residue" description="4-aspartylphosphate" evidence="2">
    <location>
        <position position="62"/>
    </location>
</feature>
<dbReference type="PANTHER" id="PTHR44591:SF3">
    <property type="entry name" value="RESPONSE REGULATORY DOMAIN-CONTAINING PROTEIN"/>
    <property type="match status" value="1"/>
</dbReference>
<dbReference type="InterPro" id="IPR050595">
    <property type="entry name" value="Bact_response_regulator"/>
</dbReference>
<dbReference type="EMBL" id="QWDM01000017">
    <property type="protein sequence ID" value="RUT68402.1"/>
    <property type="molecule type" value="Genomic_DNA"/>
</dbReference>
<sequence>MEHKPVFLLIEDNLIDQLVITQLLKKVLDVTETEVNVANNGLEALQWLSAHQDLHQLIILLDIQMPVMNGFEFLNAYDKLGLEFKKAIQIYVLSSTLDQDDIKKINENNYVTGFLNKPLPAEELKKTIHRLNT</sequence>
<keyword evidence="1 2" id="KW-0597">Phosphoprotein</keyword>